<comment type="caution">
    <text evidence="2">The sequence shown here is derived from an EMBL/GenBank/DDBJ whole genome shotgun (WGS) entry which is preliminary data.</text>
</comment>
<evidence type="ECO:0000256" key="1">
    <source>
        <dbReference type="SAM" id="MobiDB-lite"/>
    </source>
</evidence>
<accession>A0A4V3XCD6</accession>
<protein>
    <submittedName>
        <fullName evidence="2">Uncharacterized protein</fullName>
    </submittedName>
</protein>
<dbReference type="AlphaFoldDB" id="A0A4V3XCD6"/>
<evidence type="ECO:0000313" key="2">
    <source>
        <dbReference type="EMBL" id="THH05433.1"/>
    </source>
</evidence>
<dbReference type="Proteomes" id="UP000310158">
    <property type="component" value="Unassembled WGS sequence"/>
</dbReference>
<name>A0A4V3XCD6_9AGAM</name>
<dbReference type="EMBL" id="SGPL01001009">
    <property type="protein sequence ID" value="THH05433.1"/>
    <property type="molecule type" value="Genomic_DNA"/>
</dbReference>
<keyword evidence="3" id="KW-1185">Reference proteome</keyword>
<sequence>MPSPGDSVRLEWVLSMLKSFWGGGDLCGRMAVCCMYASVRGTCIKKEDDRTDCEGSVDSDVCGRVTFNGSWDAVHVKSKRRVSHAHVHGRTRSQMSTVRSQPELQAVPVSRLVAGKAFGINHVDEIGAWRSVADLIQKKPRVFSDAHDLVRQTTRPRALTIATLHTRMGLSRTPNDARGGRRLPVQMDPSNPRAPGTGLLDGHQANRAFVVCGPPEFTALALVRPPRTRDVASPLPFSSWSLPQMINLAKRNAVSPLAGEIWLISQRASFQVLSSESFGRALFLFLLFRTLPY</sequence>
<proteinExistence type="predicted"/>
<dbReference type="OrthoDB" id="2901184at2759"/>
<feature type="region of interest" description="Disordered" evidence="1">
    <location>
        <begin position="170"/>
        <end position="191"/>
    </location>
</feature>
<organism evidence="2 3">
    <name type="scientific">Bondarzewia mesenterica</name>
    <dbReference type="NCBI Taxonomy" id="1095465"/>
    <lineage>
        <taxon>Eukaryota</taxon>
        <taxon>Fungi</taxon>
        <taxon>Dikarya</taxon>
        <taxon>Basidiomycota</taxon>
        <taxon>Agaricomycotina</taxon>
        <taxon>Agaricomycetes</taxon>
        <taxon>Russulales</taxon>
        <taxon>Bondarzewiaceae</taxon>
        <taxon>Bondarzewia</taxon>
    </lineage>
</organism>
<evidence type="ECO:0000313" key="3">
    <source>
        <dbReference type="Proteomes" id="UP000310158"/>
    </source>
</evidence>
<reference evidence="2 3" key="1">
    <citation type="submission" date="2019-02" db="EMBL/GenBank/DDBJ databases">
        <title>Genome sequencing of the rare red list fungi Bondarzewia mesenterica.</title>
        <authorList>
            <person name="Buettner E."/>
            <person name="Kellner H."/>
        </authorList>
    </citation>
    <scope>NUCLEOTIDE SEQUENCE [LARGE SCALE GENOMIC DNA]</scope>
    <source>
        <strain evidence="2 3">DSM 108281</strain>
    </source>
</reference>
<gene>
    <name evidence="2" type="ORF">EW146_g9906</name>
</gene>